<feature type="region of interest" description="Disordered" evidence="1">
    <location>
        <begin position="431"/>
        <end position="457"/>
    </location>
</feature>
<feature type="compositionally biased region" description="Low complexity" evidence="1">
    <location>
        <begin position="497"/>
        <end position="513"/>
    </location>
</feature>
<evidence type="ECO:0000313" key="6">
    <source>
        <dbReference type="Proteomes" id="UP000655994"/>
    </source>
</evidence>
<dbReference type="RefSeq" id="WP_199493523.1">
    <property type="nucleotide sequence ID" value="NZ_JAEMOP010000009.1"/>
</dbReference>
<sequence length="950" mass="99029">MVTSIKKQHGGAMLKLLMAMAGGGALMGGGAYYANQYVETQNVEIKATQVVAEDIFLIQQAVMAYMDENNLNSYASLAGGNALATLRNNGYLRADLVSPMGTNYTSRVVGEEFQVIVNTLSDRTARSASNITIGGSTSGSNVVSSLPLPSRSEIYLDYVGRYSDPDKEFRNILDAKIDMTGNDISTAEIVTANDVITDELTLEELEVDEGDVSERLEIGEAAVFSDNGSGLDVTAKNVGVTGDLNVNDITGNGSNAIRGLANLEAVNLDSETLTTDTLRATTGTIDDFAADNANITSVKGDTAQFTTASIDSTSAQSLSSDNANIETVDGETINVTDALIDTASTGSFSANTGEITTASGEALNYNSGQIDSTSTNTLTASTGTVGSMAGNAVNYDYAAIDTISGISANIQTLKSSSGNFGGLKSTNMNTRSTNVSDKTTANTYNSEDVNSDDFSSTSGTVTNTIADEGQVKSASGDSVYATRMVTTTLNTNSIEANSSSLGTASASSLSTNSMNADSAQADSGDFGSVSFNSASGDSVNIGSSKLTSDSGNVSGNVNVGNNSTSPDTFSSKSSINKNYNDINGLQDDLDNCMYTTKWCYPVDPIVDITCLQGSCSQSAQKSNFTAKLSTSISNCRHGCSYTWSLPSGFSSTCSNGSVGAGQEPTLSCTISKNNLGRQENISGTATITVISNYDSDYRSSDSVSINFENTTPNDPWANHTIRISSCTNGCDVDTFSGTAGGSKTVRTEFSPSSGFSLSDYSVSTSINNKTFTGNCSSSVSGRDATISHNGGDYDECSANVRIYAKYVGDTSSSYYGSDRNANSGKTGWKGTAPTTPFSGDWKFNCTTGRWDGVNEYGCVSGRSGNRAVSSMKYTLNYPSSEYSFSYTGGGTTPGCSSYVSKQSDGFSSELSRPAGSSSDCETTVDLTITHQPTGESRSATTRLKVGGSIN</sequence>
<accession>A0A8I1GD44</accession>
<feature type="region of interest" description="Disordered" evidence="1">
    <location>
        <begin position="542"/>
        <end position="572"/>
    </location>
</feature>
<evidence type="ECO:0000313" key="4">
    <source>
        <dbReference type="EMBL" id="MBJ7316732.1"/>
    </source>
</evidence>
<evidence type="ECO:0000256" key="1">
    <source>
        <dbReference type="SAM" id="MobiDB-lite"/>
    </source>
</evidence>
<name>A0A8I1GD44_9GAMM</name>
<organism evidence="4 5">
    <name type="scientific">Idiomarina abyssalis</name>
    <dbReference type="NCBI Taxonomy" id="86102"/>
    <lineage>
        <taxon>Bacteria</taxon>
        <taxon>Pseudomonadati</taxon>
        <taxon>Pseudomonadota</taxon>
        <taxon>Gammaproteobacteria</taxon>
        <taxon>Alteromonadales</taxon>
        <taxon>Idiomarinaceae</taxon>
        <taxon>Idiomarina</taxon>
    </lineage>
</organism>
<keyword evidence="6" id="KW-1185">Reference proteome</keyword>
<feature type="compositionally biased region" description="Low complexity" evidence="1">
    <location>
        <begin position="550"/>
        <end position="572"/>
    </location>
</feature>
<proteinExistence type="predicted"/>
<dbReference type="EMBL" id="JAEMOP010000009">
    <property type="protein sequence ID" value="MBJ7316732.1"/>
    <property type="molecule type" value="Genomic_DNA"/>
</dbReference>
<dbReference type="AlphaFoldDB" id="A0A8I1GD44"/>
<feature type="region of interest" description="Disordered" evidence="1">
    <location>
        <begin position="931"/>
        <end position="950"/>
    </location>
</feature>
<protein>
    <submittedName>
        <fullName evidence="4">Uncharacterized protein</fullName>
    </submittedName>
</protein>
<keyword evidence="2" id="KW-1133">Transmembrane helix</keyword>
<evidence type="ECO:0000313" key="3">
    <source>
        <dbReference type="EMBL" id="MBJ7265594.1"/>
    </source>
</evidence>
<feature type="transmembrane region" description="Helical" evidence="2">
    <location>
        <begin position="12"/>
        <end position="34"/>
    </location>
</feature>
<keyword evidence="2" id="KW-0812">Transmembrane</keyword>
<dbReference type="EMBL" id="JAEMOS010000002">
    <property type="protein sequence ID" value="MBJ7265594.1"/>
    <property type="molecule type" value="Genomic_DNA"/>
</dbReference>
<evidence type="ECO:0000256" key="2">
    <source>
        <dbReference type="SAM" id="Phobius"/>
    </source>
</evidence>
<feature type="compositionally biased region" description="Polar residues" evidence="1">
    <location>
        <begin position="931"/>
        <end position="941"/>
    </location>
</feature>
<reference evidence="4 6" key="1">
    <citation type="submission" date="2020-09" db="EMBL/GenBank/DDBJ databases">
        <title>Draft Genomes of Bacterial Isolates from North Pond Shallow Sediments.</title>
        <authorList>
            <person name="Kiel Reese B."/>
            <person name="Mullis M."/>
            <person name="Weisend R.E."/>
        </authorList>
    </citation>
    <scope>NUCLEOTIDE SEQUENCE</scope>
    <source>
        <strain evidence="4">KJE-2</strain>
        <strain evidence="3 6">KJE-3</strain>
    </source>
</reference>
<gene>
    <name evidence="3" type="ORF">JHC10_01415</name>
    <name evidence="4" type="ORF">JHC11_12125</name>
</gene>
<dbReference type="Proteomes" id="UP000621390">
    <property type="component" value="Unassembled WGS sequence"/>
</dbReference>
<evidence type="ECO:0000313" key="5">
    <source>
        <dbReference type="Proteomes" id="UP000621390"/>
    </source>
</evidence>
<keyword evidence="2" id="KW-0472">Membrane</keyword>
<comment type="caution">
    <text evidence="4">The sequence shown here is derived from an EMBL/GenBank/DDBJ whole genome shotgun (WGS) entry which is preliminary data.</text>
</comment>
<feature type="region of interest" description="Disordered" evidence="1">
    <location>
        <begin position="495"/>
        <end position="522"/>
    </location>
</feature>
<dbReference type="Proteomes" id="UP000655994">
    <property type="component" value="Unassembled WGS sequence"/>
</dbReference>